<keyword evidence="1" id="KW-0238">DNA-binding</keyword>
<dbReference type="EMBL" id="LVJH01000015">
    <property type="protein sequence ID" value="OAB43398.1"/>
    <property type="molecule type" value="Genomic_DNA"/>
</dbReference>
<reference evidence="2 3" key="1">
    <citation type="submission" date="2016-03" db="EMBL/GenBank/DDBJ databases">
        <title>Draft genome sequence of Paenibacillus glacialis DSM 22343.</title>
        <authorList>
            <person name="Shin S.-K."/>
            <person name="Yi H."/>
        </authorList>
    </citation>
    <scope>NUCLEOTIDE SEQUENCE [LARGE SCALE GENOMIC DNA]</scope>
    <source>
        <strain evidence="2 3">DSM 22343</strain>
    </source>
</reference>
<evidence type="ECO:0000256" key="1">
    <source>
        <dbReference type="ARBA" id="ARBA00023125"/>
    </source>
</evidence>
<proteinExistence type="predicted"/>
<gene>
    <name evidence="2" type="ORF">PGLA_09135</name>
</gene>
<protein>
    <submittedName>
        <fullName evidence="2">Uncharacterized protein</fullName>
    </submittedName>
</protein>
<evidence type="ECO:0000313" key="2">
    <source>
        <dbReference type="EMBL" id="OAB43398.1"/>
    </source>
</evidence>
<dbReference type="SUPFAM" id="SSF46785">
    <property type="entry name" value="Winged helix' DNA-binding domain"/>
    <property type="match status" value="1"/>
</dbReference>
<dbReference type="OrthoDB" id="9788770at2"/>
<dbReference type="Proteomes" id="UP000076967">
    <property type="component" value="Unassembled WGS sequence"/>
</dbReference>
<organism evidence="2 3">
    <name type="scientific">Paenibacillus glacialis</name>
    <dbReference type="NCBI Taxonomy" id="494026"/>
    <lineage>
        <taxon>Bacteria</taxon>
        <taxon>Bacillati</taxon>
        <taxon>Bacillota</taxon>
        <taxon>Bacilli</taxon>
        <taxon>Bacillales</taxon>
        <taxon>Paenibacillaceae</taxon>
        <taxon>Paenibacillus</taxon>
    </lineage>
</organism>
<dbReference type="InterPro" id="IPR036390">
    <property type="entry name" value="WH_DNA-bd_sf"/>
</dbReference>
<comment type="caution">
    <text evidence="2">The sequence shown here is derived from an EMBL/GenBank/DDBJ whole genome shotgun (WGS) entry which is preliminary data.</text>
</comment>
<dbReference type="RefSeq" id="WP_068531816.1">
    <property type="nucleotide sequence ID" value="NZ_LVJH01000015.1"/>
</dbReference>
<dbReference type="AlphaFoldDB" id="A0A162KBM0"/>
<keyword evidence="3" id="KW-1185">Reference proteome</keyword>
<name>A0A162KBM0_9BACL</name>
<dbReference type="Gene3D" id="1.10.10.10">
    <property type="entry name" value="Winged helix-like DNA-binding domain superfamily/Winged helix DNA-binding domain"/>
    <property type="match status" value="1"/>
</dbReference>
<sequence length="188" mass="21630">MDTITLKTLADIRIYSDPYRMDIMNEFLKLGRPATVKEIADIMGEVPAKVYYHAKKLISIGLLTLDHTQQINGITAKYYQAFQGMIAVKRSEIDAPIENIVSETQKLLVDIYDKSKQKFISLVDINIPFGNITNRSIYLTKEEAEQFHILLNEYCDKHQKPQPHLQQEKYEIFGSIIKESSDEMNSPS</sequence>
<dbReference type="InterPro" id="IPR036388">
    <property type="entry name" value="WH-like_DNA-bd_sf"/>
</dbReference>
<dbReference type="STRING" id="494026.PGLA_09135"/>
<dbReference type="InterPro" id="IPR011991">
    <property type="entry name" value="ArsR-like_HTH"/>
</dbReference>
<evidence type="ECO:0000313" key="3">
    <source>
        <dbReference type="Proteomes" id="UP000076967"/>
    </source>
</evidence>
<dbReference type="Pfam" id="PF12840">
    <property type="entry name" value="HTH_20"/>
    <property type="match status" value="1"/>
</dbReference>
<dbReference type="GO" id="GO:0003677">
    <property type="term" value="F:DNA binding"/>
    <property type="evidence" value="ECO:0007669"/>
    <property type="project" value="UniProtKB-KW"/>
</dbReference>
<accession>A0A162KBM0</accession>
<dbReference type="CDD" id="cd00090">
    <property type="entry name" value="HTH_ARSR"/>
    <property type="match status" value="1"/>
</dbReference>